<protein>
    <submittedName>
        <fullName evidence="5">Phage/plasmid primase, P4 family protein</fullName>
    </submittedName>
</protein>
<sequence length="365" mass="40257">MISMAKSEPGMTIQLHQLDADPFMLGVENGVLDLREGVLLAASPDLLVTKRCAVTYDPTETAPTWEAFIARITGGKTSLARFLQRLAGYILTGDVGEQCFAFLYGLGRNGKTTYAEALRWLLGDYAVILPTSTLMMARRDPGAASPDLMLLKGARLALANETEESARLAESVVKGLTGGDSITARDPYGKFATWNPTHKLMLVGNHRPVIAGGDWGIWRRVRLIHFTETIADHECDPQLPDKIKAEGSGLLNWCLDGYRAWRREGLNPPLEVRGAGDEYRKDMDIVGQWLDEHTEDSPGALTATADFYRAYVSWARSSGWHPMTRQSFGRRLTERGIHIRKGGANSTKCAVGIKLNREGVRALIE</sequence>
<evidence type="ECO:0000313" key="5">
    <source>
        <dbReference type="EMBL" id="ENO87842.1"/>
    </source>
</evidence>
<reference evidence="5 6" key="1">
    <citation type="submission" date="2012-09" db="EMBL/GenBank/DDBJ databases">
        <title>Draft Genome Sequences of 6 Strains from Genus Thauera.</title>
        <authorList>
            <person name="Liu B."/>
            <person name="Shapleigh J.P."/>
            <person name="Frostegard A.H."/>
        </authorList>
    </citation>
    <scope>NUCLEOTIDE SEQUENCE [LARGE SCALE GENOMIC DNA]</scope>
    <source>
        <strain evidence="5 6">S2</strain>
    </source>
</reference>
<organism evidence="5 6">
    <name type="scientific">Thauera aminoaromatica S2</name>
    <dbReference type="NCBI Taxonomy" id="1234381"/>
    <lineage>
        <taxon>Bacteria</taxon>
        <taxon>Pseudomonadati</taxon>
        <taxon>Pseudomonadota</taxon>
        <taxon>Betaproteobacteria</taxon>
        <taxon>Rhodocyclales</taxon>
        <taxon>Zoogloeaceae</taxon>
        <taxon>Thauera</taxon>
    </lineage>
</organism>
<evidence type="ECO:0000259" key="4">
    <source>
        <dbReference type="PROSITE" id="PS51206"/>
    </source>
</evidence>
<comment type="caution">
    <text evidence="5">The sequence shown here is derived from an EMBL/GenBank/DDBJ whole genome shotgun (WGS) entry which is preliminary data.</text>
</comment>
<dbReference type="PANTHER" id="PTHR35372:SF2">
    <property type="entry name" value="SF3 HELICASE DOMAIN-CONTAINING PROTEIN"/>
    <property type="match status" value="1"/>
</dbReference>
<evidence type="ECO:0000256" key="2">
    <source>
        <dbReference type="ARBA" id="ARBA00022801"/>
    </source>
</evidence>
<dbReference type="InterPro" id="IPR014818">
    <property type="entry name" value="Phage/plasmid_primase_P4_C"/>
</dbReference>
<keyword evidence="1" id="KW-0547">Nucleotide-binding</keyword>
<dbReference type="SUPFAM" id="SSF52540">
    <property type="entry name" value="P-loop containing nucleoside triphosphate hydrolases"/>
    <property type="match status" value="1"/>
</dbReference>
<dbReference type="AlphaFoldDB" id="N6YZP7"/>
<dbReference type="InterPro" id="IPR027417">
    <property type="entry name" value="P-loop_NTPase"/>
</dbReference>
<dbReference type="PANTHER" id="PTHR35372">
    <property type="entry name" value="ATP BINDING PROTEIN-RELATED"/>
    <property type="match status" value="1"/>
</dbReference>
<dbReference type="PROSITE" id="PS51206">
    <property type="entry name" value="SF3_HELICASE_1"/>
    <property type="match status" value="1"/>
</dbReference>
<proteinExistence type="predicted"/>
<evidence type="ECO:0000256" key="1">
    <source>
        <dbReference type="ARBA" id="ARBA00022741"/>
    </source>
</evidence>
<dbReference type="GO" id="GO:0016787">
    <property type="term" value="F:hydrolase activity"/>
    <property type="evidence" value="ECO:0007669"/>
    <property type="project" value="UniProtKB-KW"/>
</dbReference>
<dbReference type="Pfam" id="PF08706">
    <property type="entry name" value="D5_N"/>
    <property type="match status" value="1"/>
</dbReference>
<dbReference type="InterPro" id="IPR014015">
    <property type="entry name" value="Helicase_SF3_DNA-vir"/>
</dbReference>
<accession>N6YZP7</accession>
<feature type="domain" description="SF3 helicase" evidence="4">
    <location>
        <begin position="78"/>
        <end position="239"/>
    </location>
</feature>
<dbReference type="Gene3D" id="3.40.50.300">
    <property type="entry name" value="P-loop containing nucleotide triphosphate hydrolases"/>
    <property type="match status" value="1"/>
</dbReference>
<dbReference type="InterPro" id="IPR006500">
    <property type="entry name" value="Helicase_put_C_phage/plasmid"/>
</dbReference>
<evidence type="ECO:0000256" key="3">
    <source>
        <dbReference type="ARBA" id="ARBA00022840"/>
    </source>
</evidence>
<name>N6YZP7_THASP</name>
<dbReference type="NCBIfam" id="TIGR01613">
    <property type="entry name" value="primase_Cterm"/>
    <property type="match status" value="1"/>
</dbReference>
<keyword evidence="2" id="KW-0378">Hydrolase</keyword>
<dbReference type="Proteomes" id="UP000013042">
    <property type="component" value="Unassembled WGS sequence"/>
</dbReference>
<evidence type="ECO:0000313" key="6">
    <source>
        <dbReference type="Proteomes" id="UP000013042"/>
    </source>
</evidence>
<dbReference type="EMBL" id="AMXD01000012">
    <property type="protein sequence ID" value="ENO87842.1"/>
    <property type="molecule type" value="Genomic_DNA"/>
</dbReference>
<dbReference type="InterPro" id="IPR051620">
    <property type="entry name" value="ORF904-like_C"/>
</dbReference>
<dbReference type="GO" id="GO:0005524">
    <property type="term" value="F:ATP binding"/>
    <property type="evidence" value="ECO:0007669"/>
    <property type="project" value="UniProtKB-KW"/>
</dbReference>
<keyword evidence="3" id="KW-0067">ATP-binding</keyword>
<gene>
    <name evidence="5" type="ORF">C665_03751</name>
</gene>